<dbReference type="GO" id="GO:0003824">
    <property type="term" value="F:catalytic activity"/>
    <property type="evidence" value="ECO:0007669"/>
    <property type="project" value="InterPro"/>
</dbReference>
<accession>A0A2Z3YT49</accession>
<feature type="compositionally biased region" description="Gly residues" evidence="1">
    <location>
        <begin position="289"/>
        <end position="299"/>
    </location>
</feature>
<evidence type="ECO:0000256" key="1">
    <source>
        <dbReference type="SAM" id="MobiDB-lite"/>
    </source>
</evidence>
<gene>
    <name evidence="3" type="ORF">Csp1_03950</name>
</gene>
<name>A0A2Z3YT49_9CORY</name>
<feature type="compositionally biased region" description="Basic and acidic residues" evidence="1">
    <location>
        <begin position="275"/>
        <end position="287"/>
    </location>
</feature>
<dbReference type="GO" id="GO:0030151">
    <property type="term" value="F:molybdenum ion binding"/>
    <property type="evidence" value="ECO:0007669"/>
    <property type="project" value="InterPro"/>
</dbReference>
<dbReference type="STRING" id="1737425.GCA_900049755_02242"/>
<dbReference type="RefSeq" id="WP_066588217.1">
    <property type="nucleotide sequence ID" value="NZ_JALCDE010000002.1"/>
</dbReference>
<feature type="region of interest" description="Disordered" evidence="1">
    <location>
        <begin position="270"/>
        <end position="299"/>
    </location>
</feature>
<dbReference type="OrthoDB" id="9793178at2"/>
<proteinExistence type="predicted"/>
<dbReference type="AlphaFoldDB" id="A0A2Z3YT49"/>
<dbReference type="Pfam" id="PF03473">
    <property type="entry name" value="MOSC"/>
    <property type="match status" value="1"/>
</dbReference>
<dbReference type="EMBL" id="CP024988">
    <property type="protein sequence ID" value="AWT25217.1"/>
    <property type="molecule type" value="Genomic_DNA"/>
</dbReference>
<keyword evidence="4" id="KW-1185">Reference proteome</keyword>
<dbReference type="PROSITE" id="PS51340">
    <property type="entry name" value="MOSC"/>
    <property type="match status" value="1"/>
</dbReference>
<feature type="domain" description="MOSC" evidence="2">
    <location>
        <begin position="119"/>
        <end position="282"/>
    </location>
</feature>
<dbReference type="Proteomes" id="UP000247696">
    <property type="component" value="Chromosome"/>
</dbReference>
<dbReference type="InterPro" id="IPR005302">
    <property type="entry name" value="MoCF_Sase_C"/>
</dbReference>
<dbReference type="KEGG" id="cpre:Csp1_03950"/>
<evidence type="ECO:0000313" key="3">
    <source>
        <dbReference type="EMBL" id="AWT25217.1"/>
    </source>
</evidence>
<organism evidence="3 4">
    <name type="scientific">Corynebacterium provencense</name>
    <dbReference type="NCBI Taxonomy" id="1737425"/>
    <lineage>
        <taxon>Bacteria</taxon>
        <taxon>Bacillati</taxon>
        <taxon>Actinomycetota</taxon>
        <taxon>Actinomycetes</taxon>
        <taxon>Mycobacteriales</taxon>
        <taxon>Corynebacteriaceae</taxon>
        <taxon>Corynebacterium</taxon>
    </lineage>
</organism>
<dbReference type="InterPro" id="IPR011037">
    <property type="entry name" value="Pyrv_Knase-like_insert_dom_sf"/>
</dbReference>
<protein>
    <recommendedName>
        <fullName evidence="2">MOSC domain-containing protein</fullName>
    </recommendedName>
</protein>
<dbReference type="GO" id="GO:0030170">
    <property type="term" value="F:pyridoxal phosphate binding"/>
    <property type="evidence" value="ECO:0007669"/>
    <property type="project" value="InterPro"/>
</dbReference>
<evidence type="ECO:0000259" key="2">
    <source>
        <dbReference type="PROSITE" id="PS51340"/>
    </source>
</evidence>
<reference evidence="4" key="1">
    <citation type="submission" date="2017-11" db="EMBL/GenBank/DDBJ databases">
        <title>Otitis media/interna in a cat caused by the recently described species Corynebacterium provencense.</title>
        <authorList>
            <person name="Kittl S."/>
            <person name="Brodard I."/>
            <person name="Rychener L."/>
            <person name="Jores J."/>
            <person name="Roosje P."/>
            <person name="Gobeli Brawand S."/>
        </authorList>
    </citation>
    <scope>NUCLEOTIDE SEQUENCE [LARGE SCALE GENOMIC DNA]</scope>
    <source>
        <strain evidence="4">17KM38</strain>
    </source>
</reference>
<dbReference type="SUPFAM" id="SSF50800">
    <property type="entry name" value="PK beta-barrel domain-like"/>
    <property type="match status" value="1"/>
</dbReference>
<evidence type="ECO:0000313" key="4">
    <source>
        <dbReference type="Proteomes" id="UP000247696"/>
    </source>
</evidence>
<sequence>MPQVTALYRYPVKGFTPEPVDELVIQPDGRVAGDRVLAFRFADDATPESRDGLDYWPKAKGLCLQDFPSLARLRVTFDGTVLTVCEDGAVLVSAGLDREGRRELCDAVTDRVLSGPDARRLRRPGRLPLELVGDGVHARFQDRPRGFVSLHGEASVRDLGGTADRVSPGVDVDDRRFRSNIVVDGLDPWQELEWAESGTTVRVGEVLLTAQKPIVRCAAVTANPDSGVRDVNLLKVLTRDLGQREPTLGVLMLPYGSQGPGEVGSVCGTGGTVRPGDRVSEVHDPRTGSRGGGEPKMPS</sequence>